<dbReference type="GO" id="GO:0006281">
    <property type="term" value="P:DNA repair"/>
    <property type="evidence" value="ECO:0007669"/>
    <property type="project" value="UniProtKB-ARBA"/>
</dbReference>
<evidence type="ECO:0000259" key="13">
    <source>
        <dbReference type="PROSITE" id="PS50199"/>
    </source>
</evidence>
<evidence type="ECO:0000313" key="16">
    <source>
        <dbReference type="EMBL" id="KAL3784916.1"/>
    </source>
</evidence>
<keyword evidence="9" id="KW-0067">ATP-binding</keyword>
<keyword evidence="4" id="KW-0547">Nucleotide-binding</keyword>
<feature type="region of interest" description="Disordered" evidence="12">
    <location>
        <begin position="335"/>
        <end position="402"/>
    </location>
</feature>
<feature type="compositionally biased region" description="Polar residues" evidence="12">
    <location>
        <begin position="270"/>
        <end position="297"/>
    </location>
</feature>
<dbReference type="Pfam" id="PF00270">
    <property type="entry name" value="DEAD"/>
    <property type="match status" value="1"/>
</dbReference>
<feature type="region of interest" description="Disordered" evidence="12">
    <location>
        <begin position="182"/>
        <end position="321"/>
    </location>
</feature>
<keyword evidence="8" id="KW-0862">Zinc</keyword>
<feature type="compositionally biased region" description="Polar residues" evidence="12">
    <location>
        <begin position="358"/>
        <end position="368"/>
    </location>
</feature>
<feature type="compositionally biased region" description="Low complexity" evidence="12">
    <location>
        <begin position="1650"/>
        <end position="1659"/>
    </location>
</feature>
<feature type="compositionally biased region" description="Polar residues" evidence="12">
    <location>
        <begin position="1976"/>
        <end position="1997"/>
    </location>
</feature>
<keyword evidence="3" id="KW-0479">Metal-binding</keyword>
<dbReference type="GO" id="GO:0006310">
    <property type="term" value="P:DNA recombination"/>
    <property type="evidence" value="ECO:0007669"/>
    <property type="project" value="UniProtKB-ARBA"/>
</dbReference>
<dbReference type="SUPFAM" id="SSF52540">
    <property type="entry name" value="P-loop containing nucleoside triphosphate hydrolases"/>
    <property type="match status" value="1"/>
</dbReference>
<sequence length="2058" mass="228819">MGAFDWSCSQCTFQHKFPAQRCQMCGSLRVSRDEMRGFVQGKRIGDNSHGTSGNLSPTRGSAAMNNTRTGNNLADSTASETNRGDNSVQQPVSSQSGPQHQNQSARPANPYANRPTSSYRPNSSTGSNNNPYASRPTSSYSRPTSSGGVKNPYSRPNSSGGANNASARTIDGQSIGLQNGTVQQNSASNQPTQPIPNPYSANLSRQNAERAGPINPYGARKPIQSANVSGDQQNMHNTTSRDSNLQNQTNRQSSGINQGYNWAKNDRQSSPEFNNQNQHYRAQNGMSQSQFNRQSVQGGCGEEGTVYHDINQNQPNRQPTHGQIAVNQDMLNRQDQNRQNASVQGIRDKPIAPLFLPNQGNVNTASRSKGQDTAAGKSNSQQHSDTKNRWNRGLPYEKGPVPLSESTSHNWIFPIDDKYPERSYQLEMAHTSIMTNTLVSLPTGLGKTLVAAVVMYNYYRWFPTGKVIFCAPTRPLVTQQIQACYNIMGIPERHTAEISAKNQPEVRQRIWDTKRVFFCTPQALVNDIKGDRINAKDIVCVVIDEAHKATGNHANAQLFSLIKDAGAKFRLVALSATPGTDIKSIQQVITTLNICQIEAKTENDPDVLQYIHKRQEDVIIVYQPDAVSRIDSKFSDLMSGPIEHLHSNNVGRGTIRNHRSLKPFTLKREKDNFMMRNPNDYSLHVTFTMLFEMASLRNLLFTHGVRDVWYRLQTLQHNPKNLGAMVKGDKFQSLLREVSKAIHPTQDSQDDQEATEDLLKNNPKYEKLYELLVEHFTKKKADNQDTRVIIFSQWRLSVESIVLMINSQNDETLKPSAFIGQSKKQSGGKQSNSREAGIGTEQAGMKQAEQQRVLDDFKVGIYNILVCTSVAEEGLDIGDVDLIIMFDVIKSPIRSIQRSGRTGRKRDGRVVFLVSKGKEEKDFNESVLNKKKIERALQSNKNTFQFCVASPMFPADPTLHRQKMSKTNFRMSQVGGHTPKGSRKNSKLATNHHADWVLTSAQERERHKFGNLPVLNSRGIDNSRFFPQSLRRDYLRYRERSVATQRYRRDGSSYRNVSTIGSCLKNFERRYLCINKSLPLTPLDEALSKLQNTQDSVAERMVLDDDYVSMNASEPSMASVRCPTVEEEDLTEIPSVETTSDADPLDAIFGSSETCDPAGTPSSSQISFLFDSEEHINCSVSPPPGLRMLVSTDNDSDDSESVSAQSKSSQLSANTMDVDFLCDFFDNPRPLSARKLAGTSGDEPTESLDQVHSEPTGLFEDAAGNERTMDETGVFEDNSIPLSARKLDGICGDEPTESFDQGHAEPTDLFEDAAGDEPTMDETRVFEDNPRPLSAKKLSRAIGDEPTQSFDQVHAEQSDIFEDAAGNEPTMDEAGVFEEKVEPITAHPSVELEITLDANNRELSQEKRLDLSLCKPSAGAIDNLKTDSIDESLPSCLVAKHELSSIIGQDHCSGGGERECIVALQLPTPPDSSDDESMADNESQVCINETYVMLDTSKIEGIQHRRQDQLEQESFTSHIEETQEGYIEPLQLPTQCSSSEDEENDDDEVVSLECRDHKQSYTFDVSNAVAGDYSQFESEMDKDLREPHEQSSLNLESDALDNPPDEDFEIDEVKNVEQIVPLYLPTQYSSSSSSDEEENEEESDDEQHNAKTAAASAAADTDFIDLCDDNEDDNSAKKMPPPSLKLASLKNITNIADQQHFSPCDDLVDTPVPTNVKLKSSISSMSPDDLTDTPISERPKHVATSRLSEGLSDTPIKTAQKEKAPKRLARARKRLRAAANDKENQKVADDNAADRQERVKQRIEGKYRCRFLDTEAALDGSGEDSDEEDIIKQIEEDESNSSFINDSSQLGYTQDDLDDLDADKRIREGSIDPEDSLLHRKFNHERNVAEQFKTPVFNRRMMRDSLSQNAPMSQQGLGSMNFIKSVLEHHRQGGDSDDIENEYRRLVGDAALNESQVNSPLSIADSPEMSFPHVQAASQPNFGSTNPNQPIAQSTYDSNRKPSSSPAAASLPPSTDQPTSLTAEQKAMIEAKRAAALKRRQERMQQQPQTSVSNPYAR</sequence>
<dbReference type="GO" id="GO:0005634">
    <property type="term" value="C:nucleus"/>
    <property type="evidence" value="ECO:0007669"/>
    <property type="project" value="UniProtKB-SubCell"/>
</dbReference>
<evidence type="ECO:0000256" key="9">
    <source>
        <dbReference type="ARBA" id="ARBA00022840"/>
    </source>
</evidence>
<feature type="compositionally biased region" description="Polar residues" evidence="12">
    <location>
        <begin position="224"/>
        <end position="260"/>
    </location>
</feature>
<feature type="region of interest" description="Disordered" evidence="12">
    <location>
        <begin position="1234"/>
        <end position="1253"/>
    </location>
</feature>
<dbReference type="GO" id="GO:0005524">
    <property type="term" value="F:ATP binding"/>
    <property type="evidence" value="ECO:0007669"/>
    <property type="project" value="UniProtKB-KW"/>
</dbReference>
<name>A0ABD3PAU7_9STRA</name>
<feature type="compositionally biased region" description="Low complexity" evidence="12">
    <location>
        <begin position="1201"/>
        <end position="1210"/>
    </location>
</feature>
<dbReference type="PROSITE" id="PS50199">
    <property type="entry name" value="ZF_RANBP2_2"/>
    <property type="match status" value="1"/>
</dbReference>
<dbReference type="FunFam" id="3.40.50.300:FF:000861">
    <property type="entry name" value="Fanconi anemia, complementation group M"/>
    <property type="match status" value="1"/>
</dbReference>
<dbReference type="SMART" id="SM00490">
    <property type="entry name" value="HELICc"/>
    <property type="match status" value="1"/>
</dbReference>
<gene>
    <name evidence="16" type="ORF">ACHAWO_001203</name>
</gene>
<dbReference type="InterPro" id="IPR014001">
    <property type="entry name" value="Helicase_ATP-bd"/>
</dbReference>
<dbReference type="PANTHER" id="PTHR14025:SF20">
    <property type="entry name" value="FANCONI ANEMIA GROUP M PROTEIN"/>
    <property type="match status" value="1"/>
</dbReference>
<dbReference type="EMBL" id="JALLPJ020000710">
    <property type="protein sequence ID" value="KAL3784916.1"/>
    <property type="molecule type" value="Genomic_DNA"/>
</dbReference>
<evidence type="ECO:0000256" key="3">
    <source>
        <dbReference type="ARBA" id="ARBA00022723"/>
    </source>
</evidence>
<feature type="compositionally biased region" description="Polar residues" evidence="12">
    <location>
        <begin position="48"/>
        <end position="86"/>
    </location>
</feature>
<evidence type="ECO:0000256" key="2">
    <source>
        <dbReference type="ARBA" id="ARBA00009889"/>
    </source>
</evidence>
<feature type="region of interest" description="Disordered" evidence="12">
    <location>
        <begin position="1577"/>
        <end position="1607"/>
    </location>
</feature>
<evidence type="ECO:0000256" key="11">
    <source>
        <dbReference type="PROSITE-ProRule" id="PRU00322"/>
    </source>
</evidence>
<evidence type="ECO:0000256" key="8">
    <source>
        <dbReference type="ARBA" id="ARBA00022833"/>
    </source>
</evidence>
<dbReference type="CDD" id="cd18033">
    <property type="entry name" value="DEXDc_FANCM"/>
    <property type="match status" value="1"/>
</dbReference>
<evidence type="ECO:0000313" key="17">
    <source>
        <dbReference type="Proteomes" id="UP001530400"/>
    </source>
</evidence>
<feature type="domain" description="Helicase C-terminal" evidence="15">
    <location>
        <begin position="771"/>
        <end position="952"/>
    </location>
</feature>
<keyword evidence="10" id="KW-0539">Nucleus</keyword>
<evidence type="ECO:0000256" key="4">
    <source>
        <dbReference type="ARBA" id="ARBA00022741"/>
    </source>
</evidence>
<evidence type="ECO:0000256" key="5">
    <source>
        <dbReference type="ARBA" id="ARBA00022771"/>
    </source>
</evidence>
<dbReference type="Pfam" id="PF00271">
    <property type="entry name" value="Helicase_C"/>
    <property type="match status" value="1"/>
</dbReference>
<comment type="caution">
    <text evidence="16">The sequence shown here is derived from an EMBL/GenBank/DDBJ whole genome shotgun (WGS) entry which is preliminary data.</text>
</comment>
<feature type="region of interest" description="Disordered" evidence="12">
    <location>
        <begin position="1835"/>
        <end position="1855"/>
    </location>
</feature>
<feature type="region of interest" description="Disordered" evidence="12">
    <location>
        <begin position="1718"/>
        <end position="1796"/>
    </location>
</feature>
<evidence type="ECO:0000256" key="12">
    <source>
        <dbReference type="SAM" id="MobiDB-lite"/>
    </source>
</evidence>
<feature type="compositionally biased region" description="Low complexity" evidence="12">
    <location>
        <begin position="132"/>
        <end position="148"/>
    </location>
</feature>
<feature type="compositionally biased region" description="Low complexity" evidence="12">
    <location>
        <begin position="820"/>
        <end position="831"/>
    </location>
</feature>
<dbReference type="InterPro" id="IPR001650">
    <property type="entry name" value="Helicase_C-like"/>
</dbReference>
<feature type="compositionally biased region" description="Basic and acidic residues" evidence="12">
    <location>
        <begin position="1579"/>
        <end position="1589"/>
    </location>
</feature>
<dbReference type="GO" id="GO:0008270">
    <property type="term" value="F:zinc ion binding"/>
    <property type="evidence" value="ECO:0007669"/>
    <property type="project" value="UniProtKB-KW"/>
</dbReference>
<dbReference type="PROSITE" id="PS51192">
    <property type="entry name" value="HELICASE_ATP_BIND_1"/>
    <property type="match status" value="1"/>
</dbReference>
<dbReference type="InterPro" id="IPR044749">
    <property type="entry name" value="FANCM_DEXDc"/>
</dbReference>
<feature type="region of interest" description="Disordered" evidence="12">
    <location>
        <begin position="1623"/>
        <end position="1682"/>
    </location>
</feature>
<dbReference type="InterPro" id="IPR001876">
    <property type="entry name" value="Znf_RanBP2"/>
</dbReference>
<dbReference type="GO" id="GO:0004386">
    <property type="term" value="F:helicase activity"/>
    <property type="evidence" value="ECO:0007669"/>
    <property type="project" value="UniProtKB-KW"/>
</dbReference>
<evidence type="ECO:0000256" key="1">
    <source>
        <dbReference type="ARBA" id="ARBA00004123"/>
    </source>
</evidence>
<feature type="compositionally biased region" description="Low complexity" evidence="12">
    <location>
        <begin position="87"/>
        <end position="99"/>
    </location>
</feature>
<dbReference type="Gene3D" id="3.40.50.300">
    <property type="entry name" value="P-loop containing nucleotide triphosphate hydrolases"/>
    <property type="match status" value="2"/>
</dbReference>
<keyword evidence="7" id="KW-0347">Helicase</keyword>
<feature type="compositionally biased region" description="Acidic residues" evidence="12">
    <location>
        <begin position="1634"/>
        <end position="1645"/>
    </location>
</feature>
<feature type="domain" description="RanBP2-type" evidence="13">
    <location>
        <begin position="1"/>
        <end position="31"/>
    </location>
</feature>
<dbReference type="GO" id="GO:0016787">
    <property type="term" value="F:hydrolase activity"/>
    <property type="evidence" value="ECO:0007669"/>
    <property type="project" value="UniProtKB-KW"/>
</dbReference>
<evidence type="ECO:0000256" key="7">
    <source>
        <dbReference type="ARBA" id="ARBA00022806"/>
    </source>
</evidence>
<dbReference type="PROSITE" id="PS51194">
    <property type="entry name" value="HELICASE_CTER"/>
    <property type="match status" value="1"/>
</dbReference>
<feature type="compositionally biased region" description="Polar residues" evidence="12">
    <location>
        <begin position="2044"/>
        <end position="2058"/>
    </location>
</feature>
<evidence type="ECO:0000259" key="14">
    <source>
        <dbReference type="PROSITE" id="PS51192"/>
    </source>
</evidence>
<comment type="similarity">
    <text evidence="2">Belongs to the DEAD box helicase family. DEAH subfamily. FANCM sub-subfamily.</text>
</comment>
<accession>A0ABD3PAU7</accession>
<dbReference type="SMART" id="SM00487">
    <property type="entry name" value="DEXDc"/>
    <property type="match status" value="1"/>
</dbReference>
<feature type="region of interest" description="Disordered" evidence="12">
    <location>
        <begin position="1974"/>
        <end position="2058"/>
    </location>
</feature>
<dbReference type="Proteomes" id="UP001530400">
    <property type="component" value="Unassembled WGS sequence"/>
</dbReference>
<feature type="domain" description="Helicase ATP-binding" evidence="14">
    <location>
        <begin position="428"/>
        <end position="596"/>
    </location>
</feature>
<protein>
    <recommendedName>
        <fullName evidence="18">Fanconi anemia group M protein</fullName>
    </recommendedName>
</protein>
<comment type="subcellular location">
    <subcellularLocation>
        <location evidence="1">Nucleus</location>
    </subcellularLocation>
</comment>
<dbReference type="PANTHER" id="PTHR14025">
    <property type="entry name" value="FANCONI ANEMIA GROUP M FANCM FAMILY MEMBER"/>
    <property type="match status" value="1"/>
</dbReference>
<feature type="region of interest" description="Disordered" evidence="12">
    <location>
        <begin position="816"/>
        <end position="844"/>
    </location>
</feature>
<keyword evidence="6" id="KW-0378">Hydrolase</keyword>
<feature type="compositionally biased region" description="Basic and acidic residues" evidence="12">
    <location>
        <begin position="1779"/>
        <end position="1796"/>
    </location>
</feature>
<dbReference type="InterPro" id="IPR011545">
    <property type="entry name" value="DEAD/DEAH_box_helicase_dom"/>
</dbReference>
<feature type="compositionally biased region" description="Polar residues" evidence="12">
    <location>
        <begin position="154"/>
        <end position="167"/>
    </location>
</feature>
<feature type="compositionally biased region" description="Low complexity" evidence="12">
    <location>
        <begin position="2002"/>
        <end position="2014"/>
    </location>
</feature>
<evidence type="ECO:0000259" key="15">
    <source>
        <dbReference type="PROSITE" id="PS51194"/>
    </source>
</evidence>
<organism evidence="16 17">
    <name type="scientific">Cyclotella atomus</name>
    <dbReference type="NCBI Taxonomy" id="382360"/>
    <lineage>
        <taxon>Eukaryota</taxon>
        <taxon>Sar</taxon>
        <taxon>Stramenopiles</taxon>
        <taxon>Ochrophyta</taxon>
        <taxon>Bacillariophyta</taxon>
        <taxon>Coscinodiscophyceae</taxon>
        <taxon>Thalassiosirophycidae</taxon>
        <taxon>Stephanodiscales</taxon>
        <taxon>Stephanodiscaceae</taxon>
        <taxon>Cyclotella</taxon>
    </lineage>
</organism>
<feature type="compositionally biased region" description="Polar residues" evidence="12">
    <location>
        <begin position="310"/>
        <end position="321"/>
    </location>
</feature>
<feature type="compositionally biased region" description="Basic residues" evidence="12">
    <location>
        <begin position="1766"/>
        <end position="1776"/>
    </location>
</feature>
<dbReference type="InterPro" id="IPR027417">
    <property type="entry name" value="P-loop_NTPase"/>
</dbReference>
<proteinExistence type="inferred from homology"/>
<evidence type="ECO:0008006" key="18">
    <source>
        <dbReference type="Google" id="ProtNLM"/>
    </source>
</evidence>
<evidence type="ECO:0000256" key="10">
    <source>
        <dbReference type="ARBA" id="ARBA00023242"/>
    </source>
</evidence>
<evidence type="ECO:0000256" key="6">
    <source>
        <dbReference type="ARBA" id="ARBA00022801"/>
    </source>
</evidence>
<keyword evidence="5 11" id="KW-0863">Zinc-finger</keyword>
<keyword evidence="17" id="KW-1185">Reference proteome</keyword>
<feature type="region of interest" description="Disordered" evidence="12">
    <location>
        <begin position="1180"/>
        <end position="1210"/>
    </location>
</feature>
<feature type="compositionally biased region" description="Acidic residues" evidence="12">
    <location>
        <begin position="1662"/>
        <end position="1673"/>
    </location>
</feature>
<feature type="region of interest" description="Disordered" evidence="12">
    <location>
        <begin position="39"/>
        <end position="167"/>
    </location>
</feature>
<feature type="compositionally biased region" description="Polar residues" evidence="12">
    <location>
        <begin position="182"/>
        <end position="192"/>
    </location>
</feature>
<feature type="compositionally biased region" description="Polar residues" evidence="12">
    <location>
        <begin position="114"/>
        <end position="131"/>
    </location>
</feature>
<reference evidence="16 17" key="1">
    <citation type="submission" date="2024-10" db="EMBL/GenBank/DDBJ databases">
        <title>Updated reference genomes for cyclostephanoid diatoms.</title>
        <authorList>
            <person name="Roberts W.R."/>
            <person name="Alverson A.J."/>
        </authorList>
    </citation>
    <scope>NUCLEOTIDE SEQUENCE [LARGE SCALE GENOMIC DNA]</scope>
    <source>
        <strain evidence="16 17">AJA010-31</strain>
    </source>
</reference>
<feature type="compositionally biased region" description="Polar residues" evidence="12">
    <location>
        <begin position="1840"/>
        <end position="1852"/>
    </location>
</feature>